<comment type="subunit">
    <text evidence="2">Monomer. Binds 30S ribosomal subunits, but not 50S ribosomal subunits or 70S ribosomes.</text>
</comment>
<dbReference type="PANTHER" id="PTHR33515">
    <property type="entry name" value="RIBOSOME-BINDING FACTOR A, CHLOROPLASTIC-RELATED"/>
    <property type="match status" value="1"/>
</dbReference>
<dbReference type="InterPro" id="IPR020053">
    <property type="entry name" value="Ribosome-bd_factorA_CS"/>
</dbReference>
<dbReference type="InterPro" id="IPR000238">
    <property type="entry name" value="RbfA"/>
</dbReference>
<dbReference type="PANTHER" id="PTHR33515:SF1">
    <property type="entry name" value="RIBOSOME-BINDING FACTOR A, CHLOROPLASTIC-RELATED"/>
    <property type="match status" value="1"/>
</dbReference>
<dbReference type="Proteomes" id="UP000266426">
    <property type="component" value="Unassembled WGS sequence"/>
</dbReference>
<dbReference type="GO" id="GO:0043024">
    <property type="term" value="F:ribosomal small subunit binding"/>
    <property type="evidence" value="ECO:0007669"/>
    <property type="project" value="TreeGrafter"/>
</dbReference>
<evidence type="ECO:0000313" key="5">
    <source>
        <dbReference type="Proteomes" id="UP000266426"/>
    </source>
</evidence>
<evidence type="ECO:0000256" key="1">
    <source>
        <dbReference type="ARBA" id="ARBA00022517"/>
    </source>
</evidence>
<dbReference type="HAMAP" id="MF_00003">
    <property type="entry name" value="RbfA"/>
    <property type="match status" value="1"/>
</dbReference>
<name>A0A3A4R804_9BACT</name>
<evidence type="ECO:0000313" key="4">
    <source>
        <dbReference type="EMBL" id="RJP58907.1"/>
    </source>
</evidence>
<dbReference type="SUPFAM" id="SSF89919">
    <property type="entry name" value="Ribosome-binding factor A, RbfA"/>
    <property type="match status" value="1"/>
</dbReference>
<evidence type="ECO:0000256" key="2">
    <source>
        <dbReference type="HAMAP-Rule" id="MF_00003"/>
    </source>
</evidence>
<comment type="similarity">
    <text evidence="2">Belongs to the RbfA family.</text>
</comment>
<dbReference type="Pfam" id="PF02033">
    <property type="entry name" value="RBFA"/>
    <property type="match status" value="1"/>
</dbReference>
<keyword evidence="3" id="KW-0175">Coiled coil</keyword>
<dbReference type="EMBL" id="QZJZ01000059">
    <property type="protein sequence ID" value="RJP58907.1"/>
    <property type="molecule type" value="Genomic_DNA"/>
</dbReference>
<keyword evidence="1 2" id="KW-0690">Ribosome biogenesis</keyword>
<dbReference type="InterPro" id="IPR023799">
    <property type="entry name" value="RbfA_dom_sf"/>
</dbReference>
<feature type="coiled-coil region" evidence="3">
    <location>
        <begin position="104"/>
        <end position="131"/>
    </location>
</feature>
<proteinExistence type="inferred from homology"/>
<gene>
    <name evidence="2 4" type="primary">rbfA</name>
    <name evidence="4" type="ORF">C4541_07255</name>
</gene>
<dbReference type="PROSITE" id="PS01319">
    <property type="entry name" value="RBFA"/>
    <property type="match status" value="1"/>
</dbReference>
<evidence type="ECO:0000256" key="3">
    <source>
        <dbReference type="SAM" id="Coils"/>
    </source>
</evidence>
<comment type="caution">
    <text evidence="4">The sequence shown here is derived from an EMBL/GenBank/DDBJ whole genome shotgun (WGS) entry which is preliminary data.</text>
</comment>
<dbReference type="InterPro" id="IPR015946">
    <property type="entry name" value="KH_dom-like_a/b"/>
</dbReference>
<reference evidence="4 5" key="1">
    <citation type="journal article" date="2017" name="ISME J.">
        <title>Energy and carbon metabolisms in a deep terrestrial subsurface fluid microbial community.</title>
        <authorList>
            <person name="Momper L."/>
            <person name="Jungbluth S.P."/>
            <person name="Lee M.D."/>
            <person name="Amend J.P."/>
        </authorList>
    </citation>
    <scope>NUCLEOTIDE SEQUENCE [LARGE SCALE GENOMIC DNA]</scope>
    <source>
        <strain evidence="4">SURF_26</strain>
    </source>
</reference>
<dbReference type="Gene3D" id="3.30.300.20">
    <property type="match status" value="1"/>
</dbReference>
<protein>
    <recommendedName>
        <fullName evidence="2">Ribosome-binding factor A</fullName>
    </recommendedName>
</protein>
<sequence>MPDRMIRINSLVKEEIGYILQHDMKNTTLGFTTVLRAEISRDLNYGKVFVSILGTDDEKERIIETLNNSAGYIQKLLSSRVRLRYTPKLVFIYDDVIEHSMHIQDVLKQIHEQKERELQSLRESGELEQETEE</sequence>
<dbReference type="NCBIfam" id="TIGR00082">
    <property type="entry name" value="rbfA"/>
    <property type="match status" value="1"/>
</dbReference>
<dbReference type="AlphaFoldDB" id="A0A3A4R804"/>
<organism evidence="4 5">
    <name type="scientific">Candidatus Auribacter fodinae</name>
    <dbReference type="NCBI Taxonomy" id="2093366"/>
    <lineage>
        <taxon>Bacteria</taxon>
        <taxon>Pseudomonadati</taxon>
        <taxon>Candidatus Auribacterota</taxon>
        <taxon>Candidatus Auribacteria</taxon>
        <taxon>Candidatus Auribacterales</taxon>
        <taxon>Candidatus Auribacteraceae</taxon>
        <taxon>Candidatus Auribacter</taxon>
    </lineage>
</organism>
<accession>A0A3A4R804</accession>
<dbReference type="GO" id="GO:0030490">
    <property type="term" value="P:maturation of SSU-rRNA"/>
    <property type="evidence" value="ECO:0007669"/>
    <property type="project" value="UniProtKB-UniRule"/>
</dbReference>
<dbReference type="GO" id="GO:0005829">
    <property type="term" value="C:cytosol"/>
    <property type="evidence" value="ECO:0007669"/>
    <property type="project" value="TreeGrafter"/>
</dbReference>
<comment type="subcellular location">
    <subcellularLocation>
        <location evidence="2">Cytoplasm</location>
    </subcellularLocation>
</comment>
<keyword evidence="2" id="KW-0963">Cytoplasm</keyword>
<comment type="function">
    <text evidence="2">One of several proteins that assist in the late maturation steps of the functional core of the 30S ribosomal subunit. Associates with free 30S ribosomal subunits (but not with 30S subunits that are part of 70S ribosomes or polysomes). Required for efficient processing of 16S rRNA. May interact with the 5'-terminal helix region of 16S rRNA.</text>
</comment>